<keyword evidence="5" id="KW-0411">Iron-sulfur</keyword>
<evidence type="ECO:0000256" key="6">
    <source>
        <dbReference type="SAM" id="MobiDB-lite"/>
    </source>
</evidence>
<keyword evidence="8" id="KW-1185">Reference proteome</keyword>
<dbReference type="Gene3D" id="3.50.50.60">
    <property type="entry name" value="FAD/NAD(P)-binding domain"/>
    <property type="match status" value="1"/>
</dbReference>
<keyword evidence="1" id="KW-0004">4Fe-4S</keyword>
<reference evidence="7 8" key="1">
    <citation type="submission" date="2019-09" db="EMBL/GenBank/DDBJ databases">
        <title>Phylogeny of genus Pseudoclavibacter and closely related genus.</title>
        <authorList>
            <person name="Li Y."/>
        </authorList>
    </citation>
    <scope>NUCLEOTIDE SEQUENCE [LARGE SCALE GENOMIC DNA]</scope>
    <source>
        <strain evidence="7 8">DSM 23821</strain>
    </source>
</reference>
<name>A0A7J5BNU3_9MICO</name>
<dbReference type="Proteomes" id="UP000467240">
    <property type="component" value="Unassembled WGS sequence"/>
</dbReference>
<evidence type="ECO:0000256" key="3">
    <source>
        <dbReference type="ARBA" id="ARBA00023002"/>
    </source>
</evidence>
<dbReference type="GO" id="GO:0051539">
    <property type="term" value="F:4 iron, 4 sulfur cluster binding"/>
    <property type="evidence" value="ECO:0007669"/>
    <property type="project" value="UniProtKB-KW"/>
</dbReference>
<comment type="caution">
    <text evidence="7">The sequence shown here is derived from an EMBL/GenBank/DDBJ whole genome shotgun (WGS) entry which is preliminary data.</text>
</comment>
<keyword evidence="4" id="KW-0408">Iron</keyword>
<proteinExistence type="predicted"/>
<dbReference type="InterPro" id="IPR008979">
    <property type="entry name" value="Galactose-bd-like_sf"/>
</dbReference>
<sequence length="785" mass="85557">MHQELEFDVVVVGGGLAGFSAAVAAARHGARTCLVQDRPVLGGNSSSEIRVTPHGAAAFHAYARESGIIAEALIEERRTNHEVITENGWTNSVWDLTLYDMAVRTAGLDLRLNTSVEGLETRPDGSIASVTARVANAETLLTLRAATFIDATGDGSVADLAGNAWRSGTESRAEFGEPHAPDEPTDGVMGSSLHFKTVDTGRPVEFHAPDWAVHYDDDRFFYEGGRVPKTLRSGYWWIEIGPPFDTIHDNERIRHELTRHVLGIWDYLKNRDERWREEASTLALDWIGQVPGKRESRRVEGRHLLTENELIDREVFPDEIAFGGWYVDLHTLGGLLADTSEPLNARELDPTSEYGASTNVGPFGLPLRILLARDVPNLMLAGRNVSATHAAMGSIRVMSTGAVLGQAAGTAAAVAVEAGTAAADVPIERVQQALLRDGCFLPNTPADDPLDLAPAATVRASSTELLHEASPESHARLGGLGQWTDHPVFPNRGVLEHRTAQWIALGPDRDLRRIELLLAADDAPRRVRATLHAVDDIWDYRAEAGEPIATTELEVTSSEPTWVSWDLDGIDRSRLPAGGYVRVSLDATPGITWQIAGTVQPGNLAAYEAMPGRYRRFGGGTTLSFRVEPAQACYGPENITSGVTRPHRSPNVWRSEPGATGSPWIELSWPEERSIRQVQITFAGNLLREYHAYPPGYRDPQTANEYVLEAREDDVWRPVAEVSGNATTRVVHTFPEAIRTSALRLTVLATNGDPSAAVSEIRCYEGTPCTEPAFPEQLAAGTSTH</sequence>
<dbReference type="InterPro" id="IPR036188">
    <property type="entry name" value="FAD/NAD-bd_sf"/>
</dbReference>
<dbReference type="Gene3D" id="2.60.120.260">
    <property type="entry name" value="Galactose-binding domain-like"/>
    <property type="match status" value="1"/>
</dbReference>
<dbReference type="Pfam" id="PF12831">
    <property type="entry name" value="FAD_oxidored"/>
    <property type="match status" value="1"/>
</dbReference>
<protein>
    <submittedName>
        <fullName evidence="7">FAD-dependent oxidoreductase</fullName>
    </submittedName>
</protein>
<dbReference type="PANTHER" id="PTHR43498:SF1">
    <property type="entry name" value="COB--COM HETERODISULFIDE REDUCTASE IRON-SULFUR SUBUNIT A"/>
    <property type="match status" value="1"/>
</dbReference>
<dbReference type="SUPFAM" id="SSF49785">
    <property type="entry name" value="Galactose-binding domain-like"/>
    <property type="match status" value="1"/>
</dbReference>
<keyword evidence="2" id="KW-0479">Metal-binding</keyword>
<dbReference type="GO" id="GO:0046872">
    <property type="term" value="F:metal ion binding"/>
    <property type="evidence" value="ECO:0007669"/>
    <property type="project" value="UniProtKB-KW"/>
</dbReference>
<organism evidence="7 8">
    <name type="scientific">Pseudoclavibacter chungangensis</name>
    <dbReference type="NCBI Taxonomy" id="587635"/>
    <lineage>
        <taxon>Bacteria</taxon>
        <taxon>Bacillati</taxon>
        <taxon>Actinomycetota</taxon>
        <taxon>Actinomycetes</taxon>
        <taxon>Micrococcales</taxon>
        <taxon>Microbacteriaceae</taxon>
        <taxon>Pseudoclavibacter</taxon>
    </lineage>
</organism>
<dbReference type="EMBL" id="WBJZ01000020">
    <property type="protein sequence ID" value="KAB1654094.1"/>
    <property type="molecule type" value="Genomic_DNA"/>
</dbReference>
<evidence type="ECO:0000256" key="1">
    <source>
        <dbReference type="ARBA" id="ARBA00022485"/>
    </source>
</evidence>
<feature type="compositionally biased region" description="Basic and acidic residues" evidence="6">
    <location>
        <begin position="169"/>
        <end position="182"/>
    </location>
</feature>
<dbReference type="AlphaFoldDB" id="A0A7J5BNU3"/>
<dbReference type="PANTHER" id="PTHR43498">
    <property type="entry name" value="FERREDOXIN:COB-COM HETERODISULFIDE REDUCTASE SUBUNIT A"/>
    <property type="match status" value="1"/>
</dbReference>
<gene>
    <name evidence="7" type="ORF">F8O01_14090</name>
</gene>
<accession>A0A7J5BNU3</accession>
<dbReference type="OrthoDB" id="177652at2"/>
<feature type="region of interest" description="Disordered" evidence="6">
    <location>
        <begin position="168"/>
        <end position="188"/>
    </location>
</feature>
<evidence type="ECO:0000256" key="4">
    <source>
        <dbReference type="ARBA" id="ARBA00023004"/>
    </source>
</evidence>
<evidence type="ECO:0000313" key="8">
    <source>
        <dbReference type="Proteomes" id="UP000467240"/>
    </source>
</evidence>
<keyword evidence="3" id="KW-0560">Oxidoreductase</keyword>
<dbReference type="InterPro" id="IPR039650">
    <property type="entry name" value="HdrA-like"/>
</dbReference>
<dbReference type="SUPFAM" id="SSF51905">
    <property type="entry name" value="FAD/NAD(P)-binding domain"/>
    <property type="match status" value="1"/>
</dbReference>
<dbReference type="GO" id="GO:0016491">
    <property type="term" value="F:oxidoreductase activity"/>
    <property type="evidence" value="ECO:0007669"/>
    <property type="project" value="UniProtKB-KW"/>
</dbReference>
<evidence type="ECO:0000256" key="2">
    <source>
        <dbReference type="ARBA" id="ARBA00022723"/>
    </source>
</evidence>
<evidence type="ECO:0000313" key="7">
    <source>
        <dbReference type="EMBL" id="KAB1654094.1"/>
    </source>
</evidence>
<evidence type="ECO:0000256" key="5">
    <source>
        <dbReference type="ARBA" id="ARBA00023014"/>
    </source>
</evidence>